<organism evidence="2">
    <name type="scientific">Spironucleus salmonicida</name>
    <dbReference type="NCBI Taxonomy" id="348837"/>
    <lineage>
        <taxon>Eukaryota</taxon>
        <taxon>Metamonada</taxon>
        <taxon>Diplomonadida</taxon>
        <taxon>Hexamitidae</taxon>
        <taxon>Hexamitinae</taxon>
        <taxon>Spironucleus</taxon>
    </lineage>
</organism>
<dbReference type="PROSITE" id="PS51154">
    <property type="entry name" value="MACRO"/>
    <property type="match status" value="1"/>
</dbReference>
<gene>
    <name evidence="2" type="ORF">SS50377_10216</name>
    <name evidence="3" type="ORF">SS50377_25633</name>
</gene>
<sequence length="211" mass="24246">MNSINQTLPQILAATEYKYQYKHVSIIVSSFPILNLAIDSIFNPTRDTLIGSFEIDGFQQKAGYHLMQKVERIGKQSLGTVVKTMAYDLPYKFIIHGVFPDCRYKLPNPQAYKQCIKQALSLADFYKMKSISFPECGIKALEWPETEAVNLLTNCFFQWIKANPDSTLSCIILCTKNKHFQSIFVNKIQALKIAYEGIEYYQMLDEQSEVQ</sequence>
<dbReference type="SUPFAM" id="SSF52949">
    <property type="entry name" value="Macro domain-like"/>
    <property type="match status" value="1"/>
</dbReference>
<dbReference type="Gene3D" id="3.40.220.10">
    <property type="entry name" value="Leucine Aminopeptidase, subunit E, domain 1"/>
    <property type="match status" value="1"/>
</dbReference>
<name>V6LXV0_9EUKA</name>
<dbReference type="PANTHER" id="PTHR11106">
    <property type="entry name" value="GANGLIOSIDE INDUCED DIFFERENTIATION ASSOCIATED PROTEIN 2-RELATED"/>
    <property type="match status" value="1"/>
</dbReference>
<evidence type="ECO:0000259" key="1">
    <source>
        <dbReference type="PROSITE" id="PS51154"/>
    </source>
</evidence>
<feature type="domain" description="Macro" evidence="1">
    <location>
        <begin position="13"/>
        <end position="192"/>
    </location>
</feature>
<dbReference type="VEuPathDB" id="GiardiaDB:SS50377_25633"/>
<reference evidence="3" key="2">
    <citation type="submission" date="2020-12" db="EMBL/GenBank/DDBJ databases">
        <title>New Spironucleus salmonicida genome in near-complete chromosomes.</title>
        <authorList>
            <person name="Xu F."/>
            <person name="Kurt Z."/>
            <person name="Jimenez-Gonzalez A."/>
            <person name="Astvaldsson A."/>
            <person name="Andersson J.O."/>
            <person name="Svard S.G."/>
        </authorList>
    </citation>
    <scope>NUCLEOTIDE SEQUENCE</scope>
    <source>
        <strain evidence="3">ATCC 50377</strain>
    </source>
</reference>
<dbReference type="EMBL" id="AUWU02000006">
    <property type="protein sequence ID" value="KAH0571448.1"/>
    <property type="molecule type" value="Genomic_DNA"/>
</dbReference>
<dbReference type="EMBL" id="KI545950">
    <property type="protein sequence ID" value="EST49467.1"/>
    <property type="molecule type" value="Genomic_DNA"/>
</dbReference>
<evidence type="ECO:0000313" key="2">
    <source>
        <dbReference type="EMBL" id="EST49467.1"/>
    </source>
</evidence>
<keyword evidence="4" id="KW-1185">Reference proteome</keyword>
<dbReference type="PANTHER" id="PTHR11106:SF27">
    <property type="entry name" value="MACRO DOMAIN-CONTAINING PROTEIN"/>
    <property type="match status" value="1"/>
</dbReference>
<dbReference type="InterPro" id="IPR043472">
    <property type="entry name" value="Macro_dom-like"/>
</dbReference>
<evidence type="ECO:0000313" key="4">
    <source>
        <dbReference type="Proteomes" id="UP000018208"/>
    </source>
</evidence>
<dbReference type="OrthoDB" id="6133115at2759"/>
<dbReference type="Pfam" id="PF01661">
    <property type="entry name" value="Macro"/>
    <property type="match status" value="1"/>
</dbReference>
<proteinExistence type="predicted"/>
<accession>V6LXV0</accession>
<evidence type="ECO:0000313" key="3">
    <source>
        <dbReference type="EMBL" id="KAH0571448.1"/>
    </source>
</evidence>
<dbReference type="AlphaFoldDB" id="V6LXV0"/>
<dbReference type="InterPro" id="IPR002589">
    <property type="entry name" value="Macro_dom"/>
</dbReference>
<reference evidence="2 3" key="1">
    <citation type="journal article" date="2014" name="PLoS Genet.">
        <title>The Genome of Spironucleus salmonicida Highlights a Fish Pathogen Adapted to Fluctuating Environments.</title>
        <authorList>
            <person name="Xu F."/>
            <person name="Jerlstrom-Hultqvist J."/>
            <person name="Einarsson E."/>
            <person name="Astvaldsson A."/>
            <person name="Svard S.G."/>
            <person name="Andersson J.O."/>
        </authorList>
    </citation>
    <scope>NUCLEOTIDE SEQUENCE</scope>
    <source>
        <strain evidence="3">ATCC 50377</strain>
    </source>
</reference>
<protein>
    <submittedName>
        <fullName evidence="2">Macro domain-containing protein</fullName>
    </submittedName>
</protein>
<dbReference type="Proteomes" id="UP000018208">
    <property type="component" value="Unassembled WGS sequence"/>
</dbReference>